<reference evidence="1 2" key="2">
    <citation type="submission" date="2020-07" db="EMBL/GenBank/DDBJ databases">
        <title>Bacterial metabolism rescues the inhibition of intestinal drug absorption by food and drug additives.</title>
        <authorList>
            <person name="Zou L."/>
            <person name="Spanogiannopoulos P."/>
            <person name="Chien H.-C."/>
            <person name="Pieper L.M."/>
            <person name="Cai W."/>
            <person name="Khuri N."/>
            <person name="Pottel J."/>
            <person name="Vora B."/>
            <person name="Ni Z."/>
            <person name="Tsakalozou E."/>
            <person name="Zhang W."/>
            <person name="Shoichet B.K."/>
            <person name="Giacomini K.M."/>
            <person name="Turnbaugh P.J."/>
        </authorList>
    </citation>
    <scope>NUCLEOTIDE SEQUENCE [LARGE SCALE GENOMIC DNA]</scope>
    <source>
        <strain evidence="1 2">B33</strain>
    </source>
</reference>
<comment type="caution">
    <text evidence="1">The sequence shown here is derived from an EMBL/GenBank/DDBJ whole genome shotgun (WGS) entry which is preliminary data.</text>
</comment>
<dbReference type="GO" id="GO:0004527">
    <property type="term" value="F:exonuclease activity"/>
    <property type="evidence" value="ECO:0007669"/>
    <property type="project" value="UniProtKB-KW"/>
</dbReference>
<protein>
    <submittedName>
        <fullName evidence="1">ATP-dependent exonuclease</fullName>
    </submittedName>
</protein>
<keyword evidence="1" id="KW-0540">Nuclease</keyword>
<proteinExistence type="predicted"/>
<keyword evidence="1" id="KW-0378">Hydrolase</keyword>
<evidence type="ECO:0000313" key="2">
    <source>
        <dbReference type="Proteomes" id="UP000524321"/>
    </source>
</evidence>
<gene>
    <name evidence="1" type="ORF">HUV05_16630</name>
</gene>
<dbReference type="SUPFAM" id="SSF52540">
    <property type="entry name" value="P-loop containing nucleoside triphosphate hydrolases"/>
    <property type="match status" value="1"/>
</dbReference>
<dbReference type="Pfam" id="PF13558">
    <property type="entry name" value="SbcC_Walker_B"/>
    <property type="match status" value="1"/>
</dbReference>
<dbReference type="Proteomes" id="UP000524321">
    <property type="component" value="Unassembled WGS sequence"/>
</dbReference>
<keyword evidence="1" id="KW-0269">Exonuclease</keyword>
<sequence>QNHIKGKERIAGIEKELEEKNSIYENWAKLNELFGSQTGAKFKEIAQGYTLDVLLLYANRHLQDLAPRYELQRIPDTLALQIVDLDMMGEVRSVHSLSGGESFLVSLALALGLSSLSSNRMNVESLFIDEGFGSLDMDTLRIAMDALERLQMQGRKIGVISHVAEMMERIPAQVQVVKTGSGRSKVQVMGPI</sequence>
<accession>A0A7Y6PFY9</accession>
<dbReference type="Gene3D" id="3.40.50.300">
    <property type="entry name" value="P-loop containing nucleotide triphosphate hydrolases"/>
    <property type="match status" value="1"/>
</dbReference>
<reference evidence="1 2" key="1">
    <citation type="submission" date="2020-04" db="EMBL/GenBank/DDBJ databases">
        <authorList>
            <person name="Pieper L."/>
        </authorList>
    </citation>
    <scope>NUCLEOTIDE SEQUENCE [LARGE SCALE GENOMIC DNA]</scope>
    <source>
        <strain evidence="1 2">B33</strain>
    </source>
</reference>
<dbReference type="RefSeq" id="WP_317617198.1">
    <property type="nucleotide sequence ID" value="NZ_JABWDJ010000084.1"/>
</dbReference>
<dbReference type="PANTHER" id="PTHR32114">
    <property type="entry name" value="ABC TRANSPORTER ABCH.3"/>
    <property type="match status" value="1"/>
</dbReference>
<organism evidence="1 2">
    <name type="scientific">Phocaeicola vulgatus</name>
    <name type="common">Bacteroides vulgatus</name>
    <dbReference type="NCBI Taxonomy" id="821"/>
    <lineage>
        <taxon>Bacteria</taxon>
        <taxon>Pseudomonadati</taxon>
        <taxon>Bacteroidota</taxon>
        <taxon>Bacteroidia</taxon>
        <taxon>Bacteroidales</taxon>
        <taxon>Bacteroidaceae</taxon>
        <taxon>Phocaeicola</taxon>
    </lineage>
</organism>
<dbReference type="InterPro" id="IPR027417">
    <property type="entry name" value="P-loop_NTPase"/>
</dbReference>
<dbReference type="EMBL" id="JABWDJ010000084">
    <property type="protein sequence ID" value="NVB75123.1"/>
    <property type="molecule type" value="Genomic_DNA"/>
</dbReference>
<feature type="non-terminal residue" evidence="1">
    <location>
        <position position="1"/>
    </location>
</feature>
<name>A0A7Y6PFY9_PHOVU</name>
<dbReference type="AlphaFoldDB" id="A0A7Y6PFY9"/>
<dbReference type="PANTHER" id="PTHR32114:SF2">
    <property type="entry name" value="ABC TRANSPORTER ABCH.3"/>
    <property type="match status" value="1"/>
</dbReference>
<evidence type="ECO:0000313" key="1">
    <source>
        <dbReference type="EMBL" id="NVB75123.1"/>
    </source>
</evidence>